<keyword evidence="6 9" id="KW-0378">Hydrolase</keyword>
<dbReference type="PANTHER" id="PTHR22953:SF7">
    <property type="entry name" value="PURPLE ACID PHOSPHATASE 22"/>
    <property type="match status" value="1"/>
</dbReference>
<evidence type="ECO:0000259" key="12">
    <source>
        <dbReference type="Pfam" id="PF16656"/>
    </source>
</evidence>
<dbReference type="Pfam" id="PF16656">
    <property type="entry name" value="Pur_ac_phosph_N"/>
    <property type="match status" value="1"/>
</dbReference>
<dbReference type="PANTHER" id="PTHR22953">
    <property type="entry name" value="ACID PHOSPHATASE RELATED"/>
    <property type="match status" value="1"/>
</dbReference>
<dbReference type="InterPro" id="IPR025733">
    <property type="entry name" value="PAPs_C"/>
</dbReference>
<protein>
    <recommendedName>
        <fullName evidence="9">Purple acid phosphatase</fullName>
        <ecNumber evidence="9">3.1.3.2</ecNumber>
    </recommendedName>
</protein>
<dbReference type="InterPro" id="IPR039331">
    <property type="entry name" value="PAPs-like"/>
</dbReference>
<dbReference type="InterPro" id="IPR015914">
    <property type="entry name" value="PAPs_N"/>
</dbReference>
<dbReference type="EC" id="3.1.3.2" evidence="9"/>
<dbReference type="SUPFAM" id="SSF49363">
    <property type="entry name" value="Purple acid phosphatase, N-terminal domain"/>
    <property type="match status" value="1"/>
</dbReference>
<evidence type="ECO:0000313" key="13">
    <source>
        <dbReference type="EMBL" id="CAA0818845.1"/>
    </source>
</evidence>
<dbReference type="Proteomes" id="UP001153555">
    <property type="component" value="Unassembled WGS sequence"/>
</dbReference>
<comment type="cofactor">
    <cofactor evidence="2">
        <name>Zn(2+)</name>
        <dbReference type="ChEBI" id="CHEBI:29105"/>
    </cofactor>
</comment>
<dbReference type="GO" id="GO:0046872">
    <property type="term" value="F:metal ion binding"/>
    <property type="evidence" value="ECO:0007669"/>
    <property type="project" value="InterPro"/>
</dbReference>
<evidence type="ECO:0000313" key="14">
    <source>
        <dbReference type="Proteomes" id="UP001153555"/>
    </source>
</evidence>
<accession>A0A9N7R8V8</accession>
<organism evidence="13 14">
    <name type="scientific">Striga hermonthica</name>
    <name type="common">Purple witchweed</name>
    <name type="synonym">Buchnera hermonthica</name>
    <dbReference type="NCBI Taxonomy" id="68872"/>
    <lineage>
        <taxon>Eukaryota</taxon>
        <taxon>Viridiplantae</taxon>
        <taxon>Streptophyta</taxon>
        <taxon>Embryophyta</taxon>
        <taxon>Tracheophyta</taxon>
        <taxon>Spermatophyta</taxon>
        <taxon>Magnoliopsida</taxon>
        <taxon>eudicotyledons</taxon>
        <taxon>Gunneridae</taxon>
        <taxon>Pentapetalae</taxon>
        <taxon>asterids</taxon>
        <taxon>lamiids</taxon>
        <taxon>Lamiales</taxon>
        <taxon>Orobanchaceae</taxon>
        <taxon>Buchnereae</taxon>
        <taxon>Striga</taxon>
    </lineage>
</organism>
<feature type="domain" description="Purple acid phosphatase N-terminal" evidence="12">
    <location>
        <begin position="43"/>
        <end position="130"/>
    </location>
</feature>
<dbReference type="EMBL" id="CACSLK010017620">
    <property type="protein sequence ID" value="CAA0818845.1"/>
    <property type="molecule type" value="Genomic_DNA"/>
</dbReference>
<evidence type="ECO:0000256" key="2">
    <source>
        <dbReference type="ARBA" id="ARBA00001947"/>
    </source>
</evidence>
<dbReference type="Pfam" id="PF14008">
    <property type="entry name" value="Metallophos_C"/>
    <property type="match status" value="1"/>
</dbReference>
<feature type="chain" id="PRO_5040529130" description="Purple acid phosphatase" evidence="9">
    <location>
        <begin position="20"/>
        <end position="435"/>
    </location>
</feature>
<gene>
    <name evidence="13" type="ORF">SHERM_17736</name>
</gene>
<dbReference type="Pfam" id="PF00149">
    <property type="entry name" value="Metallophos"/>
    <property type="match status" value="1"/>
</dbReference>
<evidence type="ECO:0000256" key="3">
    <source>
        <dbReference type="ARBA" id="ARBA00001962"/>
    </source>
</evidence>
<comment type="caution">
    <text evidence="13">The sequence shown here is derived from an EMBL/GenBank/DDBJ whole genome shotgun (WGS) entry which is preliminary data.</text>
</comment>
<evidence type="ECO:0000256" key="4">
    <source>
        <dbReference type="ARBA" id="ARBA00008723"/>
    </source>
</evidence>
<dbReference type="CDD" id="cd00839">
    <property type="entry name" value="MPP_PAPs"/>
    <property type="match status" value="1"/>
</dbReference>
<dbReference type="InterPro" id="IPR029052">
    <property type="entry name" value="Metallo-depent_PP-like"/>
</dbReference>
<keyword evidence="7" id="KW-0862">Zinc</keyword>
<dbReference type="OrthoDB" id="45007at2759"/>
<comment type="similarity">
    <text evidence="4 9">Belongs to the metallophosphoesterase superfamily. Purple acid phosphatase family.</text>
</comment>
<dbReference type="InterPro" id="IPR004843">
    <property type="entry name" value="Calcineurin-like_PHP"/>
</dbReference>
<dbReference type="Gene3D" id="3.60.21.10">
    <property type="match status" value="1"/>
</dbReference>
<reference evidence="13" key="1">
    <citation type="submission" date="2019-12" db="EMBL/GenBank/DDBJ databases">
        <authorList>
            <person name="Scholes J."/>
        </authorList>
    </citation>
    <scope>NUCLEOTIDE SEQUENCE</scope>
</reference>
<comment type="catalytic activity">
    <reaction evidence="1 9">
        <text>a phosphate monoester + H2O = an alcohol + phosphate</text>
        <dbReference type="Rhea" id="RHEA:15017"/>
        <dbReference type="ChEBI" id="CHEBI:15377"/>
        <dbReference type="ChEBI" id="CHEBI:30879"/>
        <dbReference type="ChEBI" id="CHEBI:43474"/>
        <dbReference type="ChEBI" id="CHEBI:67140"/>
        <dbReference type="EC" id="3.1.3.2"/>
    </reaction>
</comment>
<evidence type="ECO:0000259" key="11">
    <source>
        <dbReference type="Pfam" id="PF14008"/>
    </source>
</evidence>
<name>A0A9N7R8V8_STRHE</name>
<comment type="cofactor">
    <cofactor evidence="3">
        <name>Fe cation</name>
        <dbReference type="ChEBI" id="CHEBI:24875"/>
    </cofactor>
</comment>
<feature type="signal peptide" evidence="9">
    <location>
        <begin position="1"/>
        <end position="19"/>
    </location>
</feature>
<evidence type="ECO:0000256" key="9">
    <source>
        <dbReference type="RuleBase" id="RU361203"/>
    </source>
</evidence>
<dbReference type="AlphaFoldDB" id="A0A9N7R8V8"/>
<dbReference type="InterPro" id="IPR008963">
    <property type="entry name" value="Purple_acid_Pase-like_N"/>
</dbReference>
<evidence type="ECO:0000259" key="10">
    <source>
        <dbReference type="Pfam" id="PF00149"/>
    </source>
</evidence>
<feature type="domain" description="Purple acid phosphatase C-terminal" evidence="11">
    <location>
        <begin position="344"/>
        <end position="401"/>
    </location>
</feature>
<feature type="domain" description="Calcineurin-like phosphoesterase" evidence="10">
    <location>
        <begin position="139"/>
        <end position="329"/>
    </location>
</feature>
<dbReference type="GO" id="GO:0003993">
    <property type="term" value="F:acid phosphatase activity"/>
    <property type="evidence" value="ECO:0007669"/>
    <property type="project" value="UniProtKB-EC"/>
</dbReference>
<keyword evidence="8" id="KW-0325">Glycoprotein</keyword>
<evidence type="ECO:0000256" key="8">
    <source>
        <dbReference type="ARBA" id="ARBA00023180"/>
    </source>
</evidence>
<evidence type="ECO:0000256" key="7">
    <source>
        <dbReference type="ARBA" id="ARBA00022833"/>
    </source>
</evidence>
<keyword evidence="5 9" id="KW-0732">Signal</keyword>
<proteinExistence type="inferred from homology"/>
<sequence length="435" mass="49163">MDFPLSNLLIFLLLFATRASPEYTRPSPRPLIFRQHDQPESDPQQVHVSLAGKEHIRVSWITTDKKVPSVVDYGTSLEKLDGSASGESTSYSYFLYQSGKIHHVKIGPLEPGTTYYYRCGGYGPVLSFRTPRADFPVEFAVAGDLGQTEWTQSTLSHIGARDYDVLLLPGDLSYADTQQPLWDSFGRLVQPYASARPWMVTQGNHEIEIFPIIHPHGFKAYNARWLMPYRESGSTSNLYYSFDVARAHVIMLGSYADFNSDSDQYKWLQADLASIDRAITPWVLVLVHVPWYNSNSAHKGEGEGMRKAMERMVYDARVDVVFAGHVHAYERFTRVYDNRANECGPVHVTIGDGGNREGLAMTFESPSPSISVYKEASFGHGRLRVLNSTHAHWTWHRNEDDMSSVVADEIWLERLASSSVCMDARKPSKILNDEL</sequence>
<dbReference type="Gene3D" id="2.60.40.380">
    <property type="entry name" value="Purple acid phosphatase-like, N-terminal"/>
    <property type="match status" value="1"/>
</dbReference>
<dbReference type="InterPro" id="IPR041792">
    <property type="entry name" value="MPP_PAP"/>
</dbReference>
<evidence type="ECO:0000256" key="1">
    <source>
        <dbReference type="ARBA" id="ARBA00000032"/>
    </source>
</evidence>
<dbReference type="SUPFAM" id="SSF56300">
    <property type="entry name" value="Metallo-dependent phosphatases"/>
    <property type="match status" value="1"/>
</dbReference>
<evidence type="ECO:0000256" key="5">
    <source>
        <dbReference type="ARBA" id="ARBA00022729"/>
    </source>
</evidence>
<keyword evidence="14" id="KW-1185">Reference proteome</keyword>
<evidence type="ECO:0000256" key="6">
    <source>
        <dbReference type="ARBA" id="ARBA00022801"/>
    </source>
</evidence>